<protein>
    <submittedName>
        <fullName evidence="3">Helix-turn-helix domain-containing protein</fullName>
    </submittedName>
</protein>
<dbReference type="EMBL" id="VXRY01000310">
    <property type="protein sequence ID" value="MXY33997.1"/>
    <property type="molecule type" value="Genomic_DNA"/>
</dbReference>
<dbReference type="SUPFAM" id="SSF53850">
    <property type="entry name" value="Periplasmic binding protein-like II"/>
    <property type="match status" value="1"/>
</dbReference>
<accession>A0A6B0Y1P9</accession>
<reference evidence="3" key="1">
    <citation type="submission" date="2019-09" db="EMBL/GenBank/DDBJ databases">
        <title>Characterisation of the sponge microbiome using genome-centric metagenomics.</title>
        <authorList>
            <person name="Engelberts J.P."/>
            <person name="Robbins S.J."/>
            <person name="De Goeij J.M."/>
            <person name="Aranda M."/>
            <person name="Bell S.C."/>
            <person name="Webster N.S."/>
        </authorList>
    </citation>
    <scope>NUCLEOTIDE SEQUENCE</scope>
    <source>
        <strain evidence="3">SB0664_bin_43</strain>
    </source>
</reference>
<proteinExistence type="predicted"/>
<evidence type="ECO:0000259" key="2">
    <source>
        <dbReference type="Pfam" id="PF12728"/>
    </source>
</evidence>
<feature type="domain" description="Helix-turn-helix" evidence="2">
    <location>
        <begin position="8"/>
        <end position="58"/>
    </location>
</feature>
<dbReference type="Pfam" id="PF12728">
    <property type="entry name" value="HTH_17"/>
    <property type="match status" value="1"/>
</dbReference>
<comment type="caution">
    <text evidence="3">The sequence shown here is derived from an EMBL/GenBank/DDBJ whole genome shotgun (WGS) entry which is preliminary data.</text>
</comment>
<dbReference type="Pfam" id="PF12727">
    <property type="entry name" value="PBP_like"/>
    <property type="match status" value="1"/>
</dbReference>
<organism evidence="3">
    <name type="scientific">Boseongicola sp. SB0664_bin_43</name>
    <dbReference type="NCBI Taxonomy" id="2604844"/>
    <lineage>
        <taxon>Bacteria</taxon>
        <taxon>Pseudomonadati</taxon>
        <taxon>Pseudomonadota</taxon>
        <taxon>Alphaproteobacteria</taxon>
        <taxon>Rhodobacterales</taxon>
        <taxon>Paracoccaceae</taxon>
        <taxon>Boseongicola</taxon>
    </lineage>
</organism>
<name>A0A6B0Y1P9_9RHOB</name>
<dbReference type="InterPro" id="IPR041657">
    <property type="entry name" value="HTH_17"/>
</dbReference>
<dbReference type="Gene3D" id="3.40.190.10">
    <property type="entry name" value="Periplasmic binding protein-like II"/>
    <property type="match status" value="1"/>
</dbReference>
<dbReference type="PANTHER" id="PTHR38431:SF1">
    <property type="entry name" value="BLL2305 PROTEIN"/>
    <property type="match status" value="1"/>
</dbReference>
<dbReference type="InterPro" id="IPR010093">
    <property type="entry name" value="SinI_DNA-bd"/>
</dbReference>
<gene>
    <name evidence="3" type="ORF">F4Y60_07880</name>
</gene>
<dbReference type="InterPro" id="IPR024370">
    <property type="entry name" value="PBP_domain"/>
</dbReference>
<feature type="domain" description="PBP" evidence="1">
    <location>
        <begin position="84"/>
        <end position="265"/>
    </location>
</feature>
<dbReference type="NCBIfam" id="TIGR01764">
    <property type="entry name" value="excise"/>
    <property type="match status" value="1"/>
</dbReference>
<evidence type="ECO:0000259" key="1">
    <source>
        <dbReference type="Pfam" id="PF12727"/>
    </source>
</evidence>
<sequence length="292" mass="31556">MTRQAHEYLTVHELADLLRVKERKVYDLAASGKVPCSRATGKLLFPEAEIRAWMTNRRSGPVGRTDRPKVVLGSHDPLLEWAVRQSRCGLALLLDGSRDGAARFNAGEGLAAGLHVHDAGTNSWNEAFVDGECSGQDAVLLSWAARRRGLVTRPENAGRFKALGDLAGGTVAARQSESGADILLRHLLAGEGISVEDVQFTEPARSEQDAVLAVAEGLADVTLGLEAVAKPFGLAFSALVQERFDILVDRRAYFEEPFQALLAFCRTPALAERAAALGGYDVARLGEVRWRA</sequence>
<dbReference type="PANTHER" id="PTHR38431">
    <property type="entry name" value="BLL2305 PROTEIN"/>
    <property type="match status" value="1"/>
</dbReference>
<dbReference type="AlphaFoldDB" id="A0A6B0Y1P9"/>
<evidence type="ECO:0000313" key="3">
    <source>
        <dbReference type="EMBL" id="MXY33997.1"/>
    </source>
</evidence>
<dbReference type="GO" id="GO:0003677">
    <property type="term" value="F:DNA binding"/>
    <property type="evidence" value="ECO:0007669"/>
    <property type="project" value="InterPro"/>
</dbReference>